<protein>
    <recommendedName>
        <fullName evidence="3">Metallo-beta-lactamase domain-containing protein</fullName>
    </recommendedName>
</protein>
<organism evidence="1 2">
    <name type="scientific">Aspergillus indologenus CBS 114.80</name>
    <dbReference type="NCBI Taxonomy" id="1450541"/>
    <lineage>
        <taxon>Eukaryota</taxon>
        <taxon>Fungi</taxon>
        <taxon>Dikarya</taxon>
        <taxon>Ascomycota</taxon>
        <taxon>Pezizomycotina</taxon>
        <taxon>Eurotiomycetes</taxon>
        <taxon>Eurotiomycetidae</taxon>
        <taxon>Eurotiales</taxon>
        <taxon>Aspergillaceae</taxon>
        <taxon>Aspergillus</taxon>
        <taxon>Aspergillus subgen. Circumdati</taxon>
    </lineage>
</organism>
<keyword evidence="2" id="KW-1185">Reference proteome</keyword>
<evidence type="ECO:0000313" key="1">
    <source>
        <dbReference type="EMBL" id="PYI28677.1"/>
    </source>
</evidence>
<evidence type="ECO:0000313" key="2">
    <source>
        <dbReference type="Proteomes" id="UP000248817"/>
    </source>
</evidence>
<accession>A0A2V5IWU6</accession>
<name>A0A2V5IWU6_9EURO</name>
<dbReference type="EMBL" id="KZ825543">
    <property type="protein sequence ID" value="PYI28677.1"/>
    <property type="molecule type" value="Genomic_DNA"/>
</dbReference>
<evidence type="ECO:0008006" key="3">
    <source>
        <dbReference type="Google" id="ProtNLM"/>
    </source>
</evidence>
<dbReference type="Proteomes" id="UP000248817">
    <property type="component" value="Unassembled WGS sequence"/>
</dbReference>
<dbReference type="Gene3D" id="3.60.15.10">
    <property type="entry name" value="Ribonuclease Z/Hydroxyacylglutathione hydrolase-like"/>
    <property type="match status" value="1"/>
</dbReference>
<dbReference type="AlphaFoldDB" id="A0A2V5IWU6"/>
<reference evidence="1 2" key="1">
    <citation type="submission" date="2018-02" db="EMBL/GenBank/DDBJ databases">
        <title>The genomes of Aspergillus section Nigri reveals drivers in fungal speciation.</title>
        <authorList>
            <consortium name="DOE Joint Genome Institute"/>
            <person name="Vesth T.C."/>
            <person name="Nybo J."/>
            <person name="Theobald S."/>
            <person name="Brandl J."/>
            <person name="Frisvad J.C."/>
            <person name="Nielsen K.F."/>
            <person name="Lyhne E.K."/>
            <person name="Kogle M.E."/>
            <person name="Kuo A."/>
            <person name="Riley R."/>
            <person name="Clum A."/>
            <person name="Nolan M."/>
            <person name="Lipzen A."/>
            <person name="Salamov A."/>
            <person name="Henrissat B."/>
            <person name="Wiebenga A."/>
            <person name="De vries R.P."/>
            <person name="Grigoriev I.V."/>
            <person name="Mortensen U.H."/>
            <person name="Andersen M.R."/>
            <person name="Baker S.E."/>
        </authorList>
    </citation>
    <scope>NUCLEOTIDE SEQUENCE [LARGE SCALE GENOMIC DNA]</scope>
    <source>
        <strain evidence="1 2">CBS 114.80</strain>
    </source>
</reference>
<sequence>MNLGEESAAKHGSVSVTHITTATAIITIDGVRFLTDPVFCPAGSEYDYDAWAKADWAAFECDDGGSHCRLIRVFFF</sequence>
<dbReference type="InterPro" id="IPR036866">
    <property type="entry name" value="RibonucZ/Hydroxyglut_hydro"/>
</dbReference>
<gene>
    <name evidence="1" type="ORF">BP00DRAFT_449060</name>
</gene>
<proteinExistence type="predicted"/>